<organism evidence="1">
    <name type="scientific">marine sediment metagenome</name>
    <dbReference type="NCBI Taxonomy" id="412755"/>
    <lineage>
        <taxon>unclassified sequences</taxon>
        <taxon>metagenomes</taxon>
        <taxon>ecological metagenomes</taxon>
    </lineage>
</organism>
<evidence type="ECO:0000313" key="1">
    <source>
        <dbReference type="EMBL" id="KKK70845.1"/>
    </source>
</evidence>
<reference evidence="1" key="1">
    <citation type="journal article" date="2015" name="Nature">
        <title>Complex archaea that bridge the gap between prokaryotes and eukaryotes.</title>
        <authorList>
            <person name="Spang A."/>
            <person name="Saw J.H."/>
            <person name="Jorgensen S.L."/>
            <person name="Zaremba-Niedzwiedzka K."/>
            <person name="Martijn J."/>
            <person name="Lind A.E."/>
            <person name="van Eijk R."/>
            <person name="Schleper C."/>
            <person name="Guy L."/>
            <person name="Ettema T.J."/>
        </authorList>
    </citation>
    <scope>NUCLEOTIDE SEQUENCE</scope>
</reference>
<gene>
    <name evidence="1" type="ORF">LCGC14_2919870</name>
</gene>
<feature type="non-terminal residue" evidence="1">
    <location>
        <position position="1"/>
    </location>
</feature>
<comment type="caution">
    <text evidence="1">The sequence shown here is derived from an EMBL/GenBank/DDBJ whole genome shotgun (WGS) entry which is preliminary data.</text>
</comment>
<protein>
    <recommendedName>
        <fullName evidence="2">PD-(D/E)XK endonuclease-like domain-containing protein</fullName>
    </recommendedName>
</protein>
<dbReference type="AlphaFoldDB" id="A0A0F8YAZ9"/>
<dbReference type="EMBL" id="LAZR01057997">
    <property type="protein sequence ID" value="KKK70845.1"/>
    <property type="molecule type" value="Genomic_DNA"/>
</dbReference>
<name>A0A0F8YAZ9_9ZZZZ</name>
<sequence>LPAYAGHYLERDLKHHEVFSAEEGFEVAIPGTDWTYVGFSDIISRVTRKDGVMERGDLVLWENKTTGQMDVNYIAKLPLDYQILGYCWGVREKSGYGTPKWVMYNASLKSRLRQKQTENFGQFLDRVEADYAEDPTKYFYREVLQFDDRAIDMFVDELSRWVIENLEPALMTGYFSKNTRQCTIRGLCDFMPICTGAIRLSEALLHFERKEKSPRELKEEMTE</sequence>
<accession>A0A0F8YAZ9</accession>
<proteinExistence type="predicted"/>
<evidence type="ECO:0008006" key="2">
    <source>
        <dbReference type="Google" id="ProtNLM"/>
    </source>
</evidence>